<evidence type="ECO:0000313" key="1">
    <source>
        <dbReference type="Proteomes" id="UP000046393"/>
    </source>
</evidence>
<dbReference type="SUPFAM" id="SSF52047">
    <property type="entry name" value="RNI-like"/>
    <property type="match status" value="1"/>
</dbReference>
<dbReference type="STRING" id="451379.A0A0N5AI71"/>
<organism evidence="1 2">
    <name type="scientific">Syphacia muris</name>
    <dbReference type="NCBI Taxonomy" id="451379"/>
    <lineage>
        <taxon>Eukaryota</taxon>
        <taxon>Metazoa</taxon>
        <taxon>Ecdysozoa</taxon>
        <taxon>Nematoda</taxon>
        <taxon>Chromadorea</taxon>
        <taxon>Rhabditida</taxon>
        <taxon>Spirurina</taxon>
        <taxon>Oxyuridomorpha</taxon>
        <taxon>Oxyuroidea</taxon>
        <taxon>Oxyuridae</taxon>
        <taxon>Syphacia</taxon>
    </lineage>
</organism>
<sequence>MLSFGRLSLGGSHLLLSEKPFRCQQRFLRSIRRVIAELTSNTFHFERVAAVGPDLACLEWLLHCGATKVVMSDGSIITGISSMKKYISSLGFNVNSLKPPCLISPECSLEQLSKASFYNARWSHAPSPYILKVDASDSAIADPGFFYFRECRGIEELVLNFCDYFTDEGIRILATGRTVFTLKNLEIVMNSSMSDASLYWLIRMKSLQRMHMYFLPYVTNPSGVLRQLKLALPKCKVTFPPVGKVGYGY</sequence>
<protein>
    <submittedName>
        <fullName evidence="2">ATP synthase subunit s, mitochondrial</fullName>
    </submittedName>
</protein>
<dbReference type="InterPro" id="IPR032675">
    <property type="entry name" value="LRR_dom_sf"/>
</dbReference>
<reference evidence="2" key="1">
    <citation type="submission" date="2017-02" db="UniProtKB">
        <authorList>
            <consortium name="WormBaseParasite"/>
        </authorList>
    </citation>
    <scope>IDENTIFICATION</scope>
</reference>
<dbReference type="AlphaFoldDB" id="A0A0N5AI71"/>
<dbReference type="WBParaSite" id="SMUV_0000410501-mRNA-1">
    <property type="protein sequence ID" value="SMUV_0000410501-mRNA-1"/>
    <property type="gene ID" value="SMUV_0000410501"/>
</dbReference>
<name>A0A0N5AI71_9BILA</name>
<dbReference type="Gene3D" id="3.80.10.10">
    <property type="entry name" value="Ribonuclease Inhibitor"/>
    <property type="match status" value="1"/>
</dbReference>
<dbReference type="Proteomes" id="UP000046393">
    <property type="component" value="Unplaced"/>
</dbReference>
<accession>A0A0N5AI71</accession>
<proteinExistence type="predicted"/>
<evidence type="ECO:0000313" key="2">
    <source>
        <dbReference type="WBParaSite" id="SMUV_0000410501-mRNA-1"/>
    </source>
</evidence>
<keyword evidence="1" id="KW-1185">Reference proteome</keyword>